<evidence type="ECO:0000313" key="3">
    <source>
        <dbReference type="EMBL" id="CAP41553.1"/>
    </source>
</evidence>
<evidence type="ECO:0000256" key="2">
    <source>
        <dbReference type="SAM" id="SignalP"/>
    </source>
</evidence>
<dbReference type="GO" id="GO:0055085">
    <property type="term" value="P:transmembrane transport"/>
    <property type="evidence" value="ECO:0007669"/>
    <property type="project" value="InterPro"/>
</dbReference>
<dbReference type="CDD" id="cd13666">
    <property type="entry name" value="PBP2_TRAP_DctP_like_1"/>
    <property type="match status" value="1"/>
</dbReference>
<dbReference type="InterPro" id="IPR038404">
    <property type="entry name" value="TRAP_DctP_sf"/>
</dbReference>
<reference evidence="3 4" key="1">
    <citation type="journal article" date="2008" name="BMC Genomics">
        <title>The missing link: Bordetella petrii is endowed with both the metabolic versatility of environmental bacteria and virulence traits of pathogenic Bordetellae.</title>
        <authorList>
            <person name="Gross R."/>
            <person name="Guzman C.A."/>
            <person name="Sebaihia M."/>
            <person name="Martins Dos Santos V.A."/>
            <person name="Pieper D.H."/>
            <person name="Koebnik R."/>
            <person name="Lechner M."/>
            <person name="Bartels D."/>
            <person name="Buhrmester J."/>
            <person name="Choudhuri J.V."/>
            <person name="Ebensen T."/>
            <person name="Gaigalat L."/>
            <person name="Herrmann S."/>
            <person name="Khachane A.N."/>
            <person name="Larisch C."/>
            <person name="Link S."/>
            <person name="Linke B."/>
            <person name="Meyer F."/>
            <person name="Mormann S."/>
            <person name="Nakunst D."/>
            <person name="Rueckert C."/>
            <person name="Schneiker-Bekel S."/>
            <person name="Schulze K."/>
            <person name="Vorhoelter F.J."/>
            <person name="Yevsa T."/>
            <person name="Engle J.T."/>
            <person name="Goldman W.E."/>
            <person name="Puehler A."/>
            <person name="Goebel U.B."/>
            <person name="Goesmann A."/>
            <person name="Bloecker H."/>
            <person name="Kaiser O."/>
            <person name="Martinez-Arias R."/>
        </authorList>
    </citation>
    <scope>NUCLEOTIDE SEQUENCE [LARGE SCALE GENOMIC DNA]</scope>
    <source>
        <strain evidence="4">ATCC BAA-461 / DSM 12804 / CCUG 43448 / CIP 107267 / Se-1111R</strain>
    </source>
</reference>
<dbReference type="Pfam" id="PF03480">
    <property type="entry name" value="DctP"/>
    <property type="match status" value="1"/>
</dbReference>
<sequence length="368" mass="40753">MKALISFLSKFSVAMVMAMPAVAQQLSYTNYLPPTHATNRYALEPLFETVKKETNGSLTFQLHAGGSMVGGKGTISAIRDSLVDGGFVVSLYHQNEIPLNTVISDMAFFAKDPLVAMGAVNETVLLDCKECLDEYRKYKIVYMGAYATTPYMLMCKKPAQGLADIKGLKMRAAGTVYGRWATRMGGVPVNIPNSEAYEALERGQLDCLIGSMSWLKTLSLWDMTKNVVDLPMGAFLGGAFISFNEDSWNSVKKEDRDVFVKHLPAAMARLAVGYAQDDMDVAKEAKSKGVQILEPKPELTQLLDAYRQDEVKNTIEAAKSRGAKNPEKVVEALLKNLEKWQTIVDKIGHDEAKYEQALRDEIYSKVTF</sequence>
<dbReference type="Proteomes" id="UP000001225">
    <property type="component" value="Chromosome"/>
</dbReference>
<feature type="signal peptide" evidence="2">
    <location>
        <begin position="1"/>
        <end position="23"/>
    </location>
</feature>
<evidence type="ECO:0000256" key="1">
    <source>
        <dbReference type="ARBA" id="ARBA00022729"/>
    </source>
</evidence>
<dbReference type="AlphaFoldDB" id="A9ICD2"/>
<dbReference type="eggNOG" id="COG1638">
    <property type="taxonomic scope" value="Bacteria"/>
</dbReference>
<dbReference type="PANTHER" id="PTHR33376">
    <property type="match status" value="1"/>
</dbReference>
<organism evidence="3 4">
    <name type="scientific">Bordetella petrii (strain ATCC BAA-461 / DSM 12804 / CCUG 43448 / CIP 107267 / Se-1111R)</name>
    <dbReference type="NCBI Taxonomy" id="340100"/>
    <lineage>
        <taxon>Bacteria</taxon>
        <taxon>Pseudomonadati</taxon>
        <taxon>Pseudomonadota</taxon>
        <taxon>Betaproteobacteria</taxon>
        <taxon>Burkholderiales</taxon>
        <taxon>Alcaligenaceae</taxon>
        <taxon>Bordetella</taxon>
    </lineage>
</organism>
<dbReference type="InterPro" id="IPR018389">
    <property type="entry name" value="DctP_fam"/>
</dbReference>
<keyword evidence="4" id="KW-1185">Reference proteome</keyword>
<evidence type="ECO:0000313" key="4">
    <source>
        <dbReference type="Proteomes" id="UP000001225"/>
    </source>
</evidence>
<keyword evidence="1 2" id="KW-0732">Signal</keyword>
<protein>
    <recommendedName>
        <fullName evidence="5">C4-dicarboxylate ABC transporter substrate-binding protein</fullName>
    </recommendedName>
</protein>
<dbReference type="Gene3D" id="3.40.190.170">
    <property type="entry name" value="Bacterial extracellular solute-binding protein, family 7"/>
    <property type="match status" value="1"/>
</dbReference>
<gene>
    <name evidence="3" type="ordered locus">Bpet1219</name>
</gene>
<feature type="chain" id="PRO_5002739468" description="C4-dicarboxylate ABC transporter substrate-binding protein" evidence="2">
    <location>
        <begin position="24"/>
        <end position="368"/>
    </location>
</feature>
<dbReference type="NCBIfam" id="NF037995">
    <property type="entry name" value="TRAP_S1"/>
    <property type="match status" value="1"/>
</dbReference>
<dbReference type="PANTHER" id="PTHR33376:SF15">
    <property type="entry name" value="BLL6794 PROTEIN"/>
    <property type="match status" value="1"/>
</dbReference>
<dbReference type="EMBL" id="AM902716">
    <property type="protein sequence ID" value="CAP41553.1"/>
    <property type="molecule type" value="Genomic_DNA"/>
</dbReference>
<accession>A9ICD2</accession>
<evidence type="ECO:0008006" key="5">
    <source>
        <dbReference type="Google" id="ProtNLM"/>
    </source>
</evidence>
<name>A9ICD2_BORPD</name>
<proteinExistence type="predicted"/>
<dbReference type="KEGG" id="bpt:Bpet1219"/>
<dbReference type="STRING" id="94624.Bpet1219"/>